<protein>
    <submittedName>
        <fullName evidence="7">Fumarate reductase (CoM/CoB) subunit B</fullName>
    </submittedName>
</protein>
<feature type="domain" description="Cysteine-rich" evidence="6">
    <location>
        <begin position="119"/>
        <end position="205"/>
    </location>
</feature>
<evidence type="ECO:0000256" key="1">
    <source>
        <dbReference type="ARBA" id="ARBA00022485"/>
    </source>
</evidence>
<evidence type="ECO:0000256" key="5">
    <source>
        <dbReference type="ARBA" id="ARBA00023014"/>
    </source>
</evidence>
<dbReference type="OrthoDB" id="42878at2157"/>
<evidence type="ECO:0000259" key="6">
    <source>
        <dbReference type="Pfam" id="PF02754"/>
    </source>
</evidence>
<keyword evidence="5" id="KW-0411">Iron-sulfur</keyword>
<dbReference type="EMBL" id="LT607756">
    <property type="protein sequence ID" value="SCG85771.1"/>
    <property type="molecule type" value="Genomic_DNA"/>
</dbReference>
<dbReference type="RefSeq" id="WP_071906898.1">
    <property type="nucleotide sequence ID" value="NZ_LT607756.1"/>
</dbReference>
<dbReference type="AlphaFoldDB" id="A0A1D3L2C6"/>
<evidence type="ECO:0000256" key="4">
    <source>
        <dbReference type="ARBA" id="ARBA00023004"/>
    </source>
</evidence>
<dbReference type="STRING" id="118062.MCBB_1213"/>
<dbReference type="PANTHER" id="PTHR43255:SF1">
    <property type="entry name" value="IRON-SULFUR-BINDING OXIDOREDUCTASE FADF-RELATED"/>
    <property type="match status" value="1"/>
</dbReference>
<reference evidence="7 8" key="1">
    <citation type="submission" date="2016-08" db="EMBL/GenBank/DDBJ databases">
        <authorList>
            <person name="Seilhamer J.J."/>
        </authorList>
    </citation>
    <scope>NUCLEOTIDE SEQUENCE [LARGE SCALE GENOMIC DNA]</scope>
    <source>
        <strain evidence="7">Buetzberg</strain>
    </source>
</reference>
<sequence>MIYFRGCVVREKLPQIANATERILKKAGIEHEILEDENCCGSFLLRTGFHDDAIEVMEQTLKELEGRKILVSCAGCYNTLKNDYKNLLGVELDVIHTSQLFSQLIRKGKLTLQKTPMKVTYHDPCHLGRHSGVYDEPREVLEAAAELVEMKDSRERSHCCGAGAGVKSAFPQTANKIAKKRIKDAENTGADTIATACSFCILNLKDTVKNSSENNENVLKVKDLSEILLMGLEDERI</sequence>
<organism evidence="7 8">
    <name type="scientific">Methanobacterium congolense</name>
    <dbReference type="NCBI Taxonomy" id="118062"/>
    <lineage>
        <taxon>Archaea</taxon>
        <taxon>Methanobacteriati</taxon>
        <taxon>Methanobacteriota</taxon>
        <taxon>Methanomada group</taxon>
        <taxon>Methanobacteria</taxon>
        <taxon>Methanobacteriales</taxon>
        <taxon>Methanobacteriaceae</taxon>
        <taxon>Methanobacterium</taxon>
    </lineage>
</organism>
<evidence type="ECO:0000256" key="2">
    <source>
        <dbReference type="ARBA" id="ARBA00022723"/>
    </source>
</evidence>
<dbReference type="InterPro" id="IPR004017">
    <property type="entry name" value="Cys_rich_dom"/>
</dbReference>
<keyword evidence="1" id="KW-0004">4Fe-4S</keyword>
<dbReference type="GO" id="GO:0005886">
    <property type="term" value="C:plasma membrane"/>
    <property type="evidence" value="ECO:0007669"/>
    <property type="project" value="TreeGrafter"/>
</dbReference>
<dbReference type="GO" id="GO:0016491">
    <property type="term" value="F:oxidoreductase activity"/>
    <property type="evidence" value="ECO:0007669"/>
    <property type="project" value="UniProtKB-KW"/>
</dbReference>
<name>A0A1D3L2C6_9EURY</name>
<proteinExistence type="predicted"/>
<evidence type="ECO:0000313" key="7">
    <source>
        <dbReference type="EMBL" id="SCG85771.1"/>
    </source>
</evidence>
<dbReference type="Pfam" id="PF02754">
    <property type="entry name" value="CCG"/>
    <property type="match status" value="2"/>
</dbReference>
<evidence type="ECO:0000313" key="8">
    <source>
        <dbReference type="Proteomes" id="UP000094707"/>
    </source>
</evidence>
<feature type="domain" description="Cysteine-rich" evidence="6">
    <location>
        <begin position="3"/>
        <end position="81"/>
    </location>
</feature>
<keyword evidence="8" id="KW-1185">Reference proteome</keyword>
<gene>
    <name evidence="7" type="primary">tfrB</name>
    <name evidence="7" type="ORF">MCBB_1213</name>
</gene>
<keyword evidence="3" id="KW-0560">Oxidoreductase</keyword>
<dbReference type="KEGG" id="mcub:MCBB_1213"/>
<keyword evidence="2" id="KW-0479">Metal-binding</keyword>
<evidence type="ECO:0000256" key="3">
    <source>
        <dbReference type="ARBA" id="ARBA00023002"/>
    </source>
</evidence>
<keyword evidence="4" id="KW-0408">Iron</keyword>
<dbReference type="GO" id="GO:0051539">
    <property type="term" value="F:4 iron, 4 sulfur cluster binding"/>
    <property type="evidence" value="ECO:0007669"/>
    <property type="project" value="UniProtKB-KW"/>
</dbReference>
<dbReference type="PANTHER" id="PTHR43255">
    <property type="entry name" value="IRON-SULFUR-BINDING OXIDOREDUCTASE FADF-RELATED-RELATED"/>
    <property type="match status" value="1"/>
</dbReference>
<dbReference type="InterPro" id="IPR051460">
    <property type="entry name" value="HdrC_iron-sulfur_subunit"/>
</dbReference>
<accession>A0A1D3L2C6</accession>
<dbReference type="Proteomes" id="UP000094707">
    <property type="component" value="Chromosome I"/>
</dbReference>
<dbReference type="GeneID" id="30412057"/>
<dbReference type="GO" id="GO:0046872">
    <property type="term" value="F:metal ion binding"/>
    <property type="evidence" value="ECO:0007669"/>
    <property type="project" value="UniProtKB-KW"/>
</dbReference>